<protein>
    <submittedName>
        <fullName evidence="2">Diguanylate cyclase</fullName>
    </submittedName>
</protein>
<name>A0A7W2TU60_9GAMM</name>
<keyword evidence="3" id="KW-1185">Reference proteome</keyword>
<sequence>MQGFKALHSYRVVGISIYPRDGADVDTLIRKVDEAMYAAKNSGKNAYHSASSHC</sequence>
<dbReference type="PANTHER" id="PTHR46663:SF3">
    <property type="entry name" value="SLL0267 PROTEIN"/>
    <property type="match status" value="1"/>
</dbReference>
<dbReference type="InterPro" id="IPR052163">
    <property type="entry name" value="DGC-Regulatory_Protein"/>
</dbReference>
<feature type="domain" description="GGDEF" evidence="1">
    <location>
        <begin position="1"/>
        <end position="52"/>
    </location>
</feature>
<dbReference type="Pfam" id="PF00990">
    <property type="entry name" value="GGDEF"/>
    <property type="match status" value="1"/>
</dbReference>
<dbReference type="InterPro" id="IPR000160">
    <property type="entry name" value="GGDEF_dom"/>
</dbReference>
<dbReference type="PROSITE" id="PS50887">
    <property type="entry name" value="GGDEF"/>
    <property type="match status" value="1"/>
</dbReference>
<gene>
    <name evidence="2" type="ORF">H2508_02575</name>
</gene>
<dbReference type="EMBL" id="JACFXU010000013">
    <property type="protein sequence ID" value="MBA6411992.1"/>
    <property type="molecule type" value="Genomic_DNA"/>
</dbReference>
<organism evidence="2 3">
    <name type="scientific">Sediminihaliea albiluteola</name>
    <dbReference type="NCBI Taxonomy" id="2758564"/>
    <lineage>
        <taxon>Bacteria</taxon>
        <taxon>Pseudomonadati</taxon>
        <taxon>Pseudomonadota</taxon>
        <taxon>Gammaproteobacteria</taxon>
        <taxon>Cellvibrionales</taxon>
        <taxon>Halieaceae</taxon>
        <taxon>Sediminihaliea</taxon>
    </lineage>
</organism>
<comment type="caution">
    <text evidence="2">The sequence shown here is derived from an EMBL/GenBank/DDBJ whole genome shotgun (WGS) entry which is preliminary data.</text>
</comment>
<evidence type="ECO:0000313" key="2">
    <source>
        <dbReference type="EMBL" id="MBA6411992.1"/>
    </source>
</evidence>
<dbReference type="Proteomes" id="UP000539350">
    <property type="component" value="Unassembled WGS sequence"/>
</dbReference>
<evidence type="ECO:0000259" key="1">
    <source>
        <dbReference type="PROSITE" id="PS50887"/>
    </source>
</evidence>
<proteinExistence type="predicted"/>
<dbReference type="RefSeq" id="WP_182168826.1">
    <property type="nucleotide sequence ID" value="NZ_JACFXU010000013.1"/>
</dbReference>
<reference evidence="2 3" key="1">
    <citation type="submission" date="2020-07" db="EMBL/GenBank/DDBJ databases">
        <title>Halieaceae bacterium, F7430, whole genome shotgun sequencing project.</title>
        <authorList>
            <person name="Jiang S."/>
            <person name="Liu Z.W."/>
            <person name="Du Z.J."/>
        </authorList>
    </citation>
    <scope>NUCLEOTIDE SEQUENCE [LARGE SCALE GENOMIC DNA]</scope>
    <source>
        <strain evidence="2 3">F7430</strain>
    </source>
</reference>
<dbReference type="InterPro" id="IPR029787">
    <property type="entry name" value="Nucleotide_cyclase"/>
</dbReference>
<dbReference type="PANTHER" id="PTHR46663">
    <property type="entry name" value="DIGUANYLATE CYCLASE DGCT-RELATED"/>
    <property type="match status" value="1"/>
</dbReference>
<dbReference type="AlphaFoldDB" id="A0A7W2TU60"/>
<accession>A0A7W2TU60</accession>
<evidence type="ECO:0000313" key="3">
    <source>
        <dbReference type="Proteomes" id="UP000539350"/>
    </source>
</evidence>
<dbReference type="SUPFAM" id="SSF55073">
    <property type="entry name" value="Nucleotide cyclase"/>
    <property type="match status" value="1"/>
</dbReference>
<dbReference type="Gene3D" id="3.30.70.270">
    <property type="match status" value="1"/>
</dbReference>
<dbReference type="InterPro" id="IPR043128">
    <property type="entry name" value="Rev_trsase/Diguanyl_cyclase"/>
</dbReference>